<dbReference type="SUPFAM" id="SSF56801">
    <property type="entry name" value="Acetyl-CoA synthetase-like"/>
    <property type="match status" value="1"/>
</dbReference>
<dbReference type="InterPro" id="IPR020845">
    <property type="entry name" value="AMP-binding_CS"/>
</dbReference>
<dbReference type="NCBIfam" id="NF005801">
    <property type="entry name" value="PRK07656.1"/>
    <property type="match status" value="1"/>
</dbReference>
<dbReference type="Gene3D" id="3.40.50.12780">
    <property type="entry name" value="N-terminal domain of ligase-like"/>
    <property type="match status" value="1"/>
</dbReference>
<accession>A0ABV6VNE2</accession>
<dbReference type="Gene3D" id="3.30.300.30">
    <property type="match status" value="1"/>
</dbReference>
<dbReference type="Pfam" id="PF00501">
    <property type="entry name" value="AMP-binding"/>
    <property type="match status" value="1"/>
</dbReference>
<evidence type="ECO:0000313" key="5">
    <source>
        <dbReference type="EMBL" id="MFC1415261.1"/>
    </source>
</evidence>
<feature type="domain" description="AMP-binding enzyme C-terminal" evidence="4">
    <location>
        <begin position="458"/>
        <end position="543"/>
    </location>
</feature>
<comment type="similarity">
    <text evidence="1">Belongs to the ATP-dependent AMP-binding enzyme family.</text>
</comment>
<dbReference type="PANTHER" id="PTHR43201:SF5">
    <property type="entry name" value="MEDIUM-CHAIN ACYL-COA LIGASE ACSF2, MITOCHONDRIAL"/>
    <property type="match status" value="1"/>
</dbReference>
<proteinExistence type="inferred from homology"/>
<keyword evidence="6" id="KW-1185">Reference proteome</keyword>
<evidence type="ECO:0000259" key="4">
    <source>
        <dbReference type="Pfam" id="PF13193"/>
    </source>
</evidence>
<dbReference type="GO" id="GO:0016874">
    <property type="term" value="F:ligase activity"/>
    <property type="evidence" value="ECO:0007669"/>
    <property type="project" value="UniProtKB-KW"/>
</dbReference>
<evidence type="ECO:0000256" key="1">
    <source>
        <dbReference type="ARBA" id="ARBA00006432"/>
    </source>
</evidence>
<dbReference type="Pfam" id="PF13193">
    <property type="entry name" value="AMP-binding_C"/>
    <property type="match status" value="1"/>
</dbReference>
<dbReference type="PANTHER" id="PTHR43201">
    <property type="entry name" value="ACYL-COA SYNTHETASE"/>
    <property type="match status" value="1"/>
</dbReference>
<dbReference type="InterPro" id="IPR025110">
    <property type="entry name" value="AMP-bd_C"/>
</dbReference>
<keyword evidence="2 5" id="KW-0436">Ligase</keyword>
<dbReference type="EMBL" id="JBHFAB010000001">
    <property type="protein sequence ID" value="MFC1415261.1"/>
    <property type="molecule type" value="Genomic_DNA"/>
</dbReference>
<evidence type="ECO:0000256" key="2">
    <source>
        <dbReference type="ARBA" id="ARBA00022598"/>
    </source>
</evidence>
<dbReference type="RefSeq" id="WP_380530656.1">
    <property type="nucleotide sequence ID" value="NZ_JBHFAB010000001.1"/>
</dbReference>
<dbReference type="InterPro" id="IPR045851">
    <property type="entry name" value="AMP-bd_C_sf"/>
</dbReference>
<feature type="domain" description="AMP-dependent synthetase/ligase" evidence="3">
    <location>
        <begin position="15"/>
        <end position="407"/>
    </location>
</feature>
<organism evidence="5 6">
    <name type="scientific">Streptacidiphilus cavernicola</name>
    <dbReference type="NCBI Taxonomy" id="3342716"/>
    <lineage>
        <taxon>Bacteria</taxon>
        <taxon>Bacillati</taxon>
        <taxon>Actinomycetota</taxon>
        <taxon>Actinomycetes</taxon>
        <taxon>Kitasatosporales</taxon>
        <taxon>Streptomycetaceae</taxon>
        <taxon>Streptacidiphilus</taxon>
    </lineage>
</organism>
<dbReference type="PROSITE" id="PS00455">
    <property type="entry name" value="AMP_BINDING"/>
    <property type="match status" value="1"/>
</dbReference>
<dbReference type="Proteomes" id="UP001592531">
    <property type="component" value="Unassembled WGS sequence"/>
</dbReference>
<comment type="caution">
    <text evidence="5">The sequence shown here is derived from an EMBL/GenBank/DDBJ whole genome shotgun (WGS) entry which is preliminary data.</text>
</comment>
<reference evidence="5 6" key="1">
    <citation type="submission" date="2024-09" db="EMBL/GenBank/DDBJ databases">
        <authorList>
            <person name="Lee S.D."/>
        </authorList>
    </citation>
    <scope>NUCLEOTIDE SEQUENCE [LARGE SCALE GENOMIC DNA]</scope>
    <source>
        <strain evidence="5 6">N8-3</strain>
    </source>
</reference>
<dbReference type="InterPro" id="IPR042099">
    <property type="entry name" value="ANL_N_sf"/>
</dbReference>
<evidence type="ECO:0000313" key="6">
    <source>
        <dbReference type="Proteomes" id="UP001592531"/>
    </source>
</evidence>
<evidence type="ECO:0000259" key="3">
    <source>
        <dbReference type="Pfam" id="PF00501"/>
    </source>
</evidence>
<name>A0ABV6VNE2_9ACTN</name>
<dbReference type="InterPro" id="IPR000873">
    <property type="entry name" value="AMP-dep_synth/lig_dom"/>
</dbReference>
<protein>
    <submittedName>
        <fullName evidence="5">FadD3 family acyl-CoA ligase</fullName>
    </submittedName>
</protein>
<sequence length="551" mass="57700">MRGDLEWGTVPRLVRTAAERHGDREAVVGARTRISYWELGARVERAAAAALAAGIRPGDRVAIWAPNTPDYVVAALGAVSAGGVLVPLGTRLKGAEAVDLVRRTRAALLFVTDAFLGVSYVSALRAAAGGAGPDGRPLRDLPDLRTAVVLGDRDEAGEGFQHWRGFLAAAGQVPDRAVRERADAVRPEDPADIMFTSGTTGLPKGAVTTHAQSLRAFATWADVVGLVEGDRYLVVNPFTHTFGWKAGVLASLMRGAVILPQPVFDAGAVLAKISAERVTVLPGAPTVYQSLLDHPGRAGADLRSLRLAVTGAAVVPLELVTRIHDELGFGTVLTAYGLTESCGLVTMGRRGDDPGLIAATSGRAVPGVTVRIADAEPGAAAGSDAALLPGTPGEVQVRGYTVMREYFEDPEGTAAAFTDDGWLRTGDIGVMDEDGNLRITDRLKDMFTVGGFNAYPAEIERVLARHPLVADVAVVGVPDPRLGEVGKAFVVAAGPRAGDGADAGADEEAGAELIAWSRREMANYKVPRQVEFVAELPRNASGKVVKGLLRG</sequence>
<gene>
    <name evidence="5" type="ORF">ACEZDE_01175</name>
</gene>